<evidence type="ECO:0000256" key="3">
    <source>
        <dbReference type="ARBA" id="ARBA00022989"/>
    </source>
</evidence>
<gene>
    <name evidence="7" type="ORF">FNW21_04505</name>
</gene>
<evidence type="ECO:0000256" key="4">
    <source>
        <dbReference type="ARBA" id="ARBA00023054"/>
    </source>
</evidence>
<keyword evidence="2 6" id="KW-0812">Transmembrane</keyword>
<reference evidence="7 8" key="1">
    <citation type="submission" date="2019-07" db="EMBL/GenBank/DDBJ databases">
        <title>Novel species of Flavobacterium.</title>
        <authorList>
            <person name="Liu Q."/>
            <person name="Xin Y.-H."/>
        </authorList>
    </citation>
    <scope>NUCLEOTIDE SEQUENCE [LARGE SCALE GENOMIC DNA]</scope>
    <source>
        <strain evidence="7 8">LB1R34</strain>
    </source>
</reference>
<evidence type="ECO:0000256" key="5">
    <source>
        <dbReference type="ARBA" id="ARBA00023136"/>
    </source>
</evidence>
<dbReference type="Pfam" id="PF07798">
    <property type="entry name" value="CCDC90-like"/>
    <property type="match status" value="1"/>
</dbReference>
<dbReference type="OrthoDB" id="1725737at2"/>
<dbReference type="AlphaFoldDB" id="A0A553E8H5"/>
<dbReference type="InterPro" id="IPR024461">
    <property type="entry name" value="CCDC90-like"/>
</dbReference>
<feature type="transmembrane region" description="Helical" evidence="6">
    <location>
        <begin position="85"/>
        <end position="105"/>
    </location>
</feature>
<name>A0A553E8H5_9FLAO</name>
<dbReference type="RefSeq" id="WP_144255552.1">
    <property type="nucleotide sequence ID" value="NZ_VJZT01000003.1"/>
</dbReference>
<sequence length="107" mass="12530">MNTVNLNLYQILKTDFKLSDAKAKEFVDAIREEVQNDIKYENSDFKSSVKEDFLKLELKLEQVNTKIESIKGDLKNEIKESKNDMLKWFVGMFFALALMIIGLYLKK</sequence>
<dbReference type="EMBL" id="VJZT01000003">
    <property type="protein sequence ID" value="TRX41364.1"/>
    <property type="molecule type" value="Genomic_DNA"/>
</dbReference>
<keyword evidence="5 6" id="KW-0472">Membrane</keyword>
<evidence type="ECO:0000256" key="6">
    <source>
        <dbReference type="SAM" id="Phobius"/>
    </source>
</evidence>
<keyword evidence="3 6" id="KW-1133">Transmembrane helix</keyword>
<protein>
    <submittedName>
        <fullName evidence="7">DUF1640 domain-containing protein</fullName>
    </submittedName>
</protein>
<organism evidence="7 8">
    <name type="scientific">Flavobacterium restrictum</name>
    <dbReference type="NCBI Taxonomy" id="2594428"/>
    <lineage>
        <taxon>Bacteria</taxon>
        <taxon>Pseudomonadati</taxon>
        <taxon>Bacteroidota</taxon>
        <taxon>Flavobacteriia</taxon>
        <taxon>Flavobacteriales</taxon>
        <taxon>Flavobacteriaceae</taxon>
        <taxon>Flavobacterium</taxon>
    </lineage>
</organism>
<evidence type="ECO:0000256" key="2">
    <source>
        <dbReference type="ARBA" id="ARBA00022692"/>
    </source>
</evidence>
<comment type="subcellular location">
    <subcellularLocation>
        <location evidence="1">Membrane</location>
    </subcellularLocation>
</comment>
<evidence type="ECO:0000256" key="1">
    <source>
        <dbReference type="ARBA" id="ARBA00004370"/>
    </source>
</evidence>
<accession>A0A553E8H5</accession>
<keyword evidence="8" id="KW-1185">Reference proteome</keyword>
<proteinExistence type="predicted"/>
<evidence type="ECO:0000313" key="8">
    <source>
        <dbReference type="Proteomes" id="UP000316371"/>
    </source>
</evidence>
<evidence type="ECO:0000313" key="7">
    <source>
        <dbReference type="EMBL" id="TRX41364.1"/>
    </source>
</evidence>
<comment type="caution">
    <text evidence="7">The sequence shown here is derived from an EMBL/GenBank/DDBJ whole genome shotgun (WGS) entry which is preliminary data.</text>
</comment>
<keyword evidence="4" id="KW-0175">Coiled coil</keyword>
<dbReference type="GO" id="GO:0016020">
    <property type="term" value="C:membrane"/>
    <property type="evidence" value="ECO:0007669"/>
    <property type="project" value="UniProtKB-SubCell"/>
</dbReference>
<dbReference type="Proteomes" id="UP000316371">
    <property type="component" value="Unassembled WGS sequence"/>
</dbReference>